<dbReference type="AlphaFoldDB" id="A0A975IWB7"/>
<reference evidence="3" key="1">
    <citation type="submission" date="2021-04" db="EMBL/GenBank/DDBJ databases">
        <title>The complete genome sequence of Caulobacter sp. S6.</title>
        <authorList>
            <person name="Tang Y."/>
            <person name="Ouyang W."/>
            <person name="Liu Q."/>
            <person name="Huang B."/>
            <person name="Guo Z."/>
            <person name="Lei P."/>
        </authorList>
    </citation>
    <scope>NUCLEOTIDE SEQUENCE</scope>
    <source>
        <strain evidence="3">S6</strain>
    </source>
</reference>
<proteinExistence type="predicted"/>
<sequence>MAWSKSPQSLIDLFTESLPHDLRIQTRKMFGYPAAFVNGNMFAGLFQDQMFVRLAPEDRAALDAEHGAVDFEPLPGRPMRRYACLPEAIMEDEAAVAIMLAKALGHVARLPPKEKKATRGTRGREIRRPAS</sequence>
<dbReference type="KEGG" id="caul:KCG34_08630"/>
<feature type="region of interest" description="Disordered" evidence="1">
    <location>
        <begin position="110"/>
        <end position="131"/>
    </location>
</feature>
<dbReference type="RefSeq" id="WP_211939963.1">
    <property type="nucleotide sequence ID" value="NZ_CP073078.1"/>
</dbReference>
<feature type="compositionally biased region" description="Basic and acidic residues" evidence="1">
    <location>
        <begin position="111"/>
        <end position="131"/>
    </location>
</feature>
<dbReference type="Gene3D" id="3.30.1460.30">
    <property type="entry name" value="YgaC/TfoX-N like chaperone"/>
    <property type="match status" value="1"/>
</dbReference>
<gene>
    <name evidence="3" type="ORF">KCG34_08630</name>
</gene>
<dbReference type="Pfam" id="PF04993">
    <property type="entry name" value="TfoX_N"/>
    <property type="match status" value="1"/>
</dbReference>
<evidence type="ECO:0000313" key="4">
    <source>
        <dbReference type="Proteomes" id="UP000676409"/>
    </source>
</evidence>
<evidence type="ECO:0000313" key="3">
    <source>
        <dbReference type="EMBL" id="QUD89912.1"/>
    </source>
</evidence>
<feature type="domain" description="TfoX N-terminal" evidence="2">
    <location>
        <begin position="23"/>
        <end position="104"/>
    </location>
</feature>
<name>A0A975IWB7_9CAUL</name>
<accession>A0A975IWB7</accession>
<protein>
    <submittedName>
        <fullName evidence="3">TfoX/Sxy family protein</fullName>
    </submittedName>
</protein>
<evidence type="ECO:0000259" key="2">
    <source>
        <dbReference type="Pfam" id="PF04993"/>
    </source>
</evidence>
<dbReference type="SUPFAM" id="SSF159894">
    <property type="entry name" value="YgaC/TfoX-N like"/>
    <property type="match status" value="1"/>
</dbReference>
<dbReference type="InterPro" id="IPR007076">
    <property type="entry name" value="TfoX_N"/>
</dbReference>
<dbReference type="Proteomes" id="UP000676409">
    <property type="component" value="Chromosome"/>
</dbReference>
<organism evidence="3 4">
    <name type="scientific">Phenylobacterium montanum</name>
    <dbReference type="NCBI Taxonomy" id="2823693"/>
    <lineage>
        <taxon>Bacteria</taxon>
        <taxon>Pseudomonadati</taxon>
        <taxon>Pseudomonadota</taxon>
        <taxon>Alphaproteobacteria</taxon>
        <taxon>Caulobacterales</taxon>
        <taxon>Caulobacteraceae</taxon>
        <taxon>Phenylobacterium</taxon>
    </lineage>
</organism>
<evidence type="ECO:0000256" key="1">
    <source>
        <dbReference type="SAM" id="MobiDB-lite"/>
    </source>
</evidence>
<dbReference type="EMBL" id="CP073078">
    <property type="protein sequence ID" value="QUD89912.1"/>
    <property type="molecule type" value="Genomic_DNA"/>
</dbReference>
<keyword evidence="4" id="KW-1185">Reference proteome</keyword>